<sequence>MRYGLILYLAGSVMALALLIKAPAMRRSWDQPIIRAVCALLGVGCLLTFLAAPPSLAAVNEITGVANFAAPLVYGVLTAFSGASVVLILHWSGGPAASLRRATLLTVGAFAAVTAAIAVLFAVGDAPVERLRDLDTYYANTPWLREMIVCYLLAHTVGSTALSVLSLKWMLRVDPALRPLRTGLALIMLGGVLDLGYLVAKWAAVGARWAGRDWDGLSTYVAPPLASAAALMVGCGFVVPVVGGSPVWRDLSQYRRLRPLWKALRGFASRSVTTVPLTWWSPPGIRLVHRESVIADGLLALASWCDPAVRRAALGAARLQGLDAAEAAVVADAAMLAAACRGRAAAERAGGAGVGPADPAAADPLGSRPLAALARAFRTSPVVAAARRGTLAADPGSGGRPGP</sequence>
<feature type="transmembrane region" description="Helical" evidence="1">
    <location>
        <begin position="143"/>
        <end position="171"/>
    </location>
</feature>
<feature type="transmembrane region" description="Helical" evidence="1">
    <location>
        <begin position="6"/>
        <end position="24"/>
    </location>
</feature>
<accession>A0ABP3FBK9</accession>
<evidence type="ECO:0000259" key="2">
    <source>
        <dbReference type="Pfam" id="PF20182"/>
    </source>
</evidence>
<feature type="transmembrane region" description="Helical" evidence="1">
    <location>
        <begin position="72"/>
        <end position="91"/>
    </location>
</feature>
<reference evidence="4" key="1">
    <citation type="journal article" date="2019" name="Int. J. Syst. Evol. Microbiol.">
        <title>The Global Catalogue of Microorganisms (GCM) 10K type strain sequencing project: providing services to taxonomists for standard genome sequencing and annotation.</title>
        <authorList>
            <consortium name="The Broad Institute Genomics Platform"/>
            <consortium name="The Broad Institute Genome Sequencing Center for Infectious Disease"/>
            <person name="Wu L."/>
            <person name="Ma J."/>
        </authorList>
    </citation>
    <scope>NUCLEOTIDE SEQUENCE [LARGE SCALE GENOMIC DNA]</scope>
    <source>
        <strain evidence="4">JCM 4505</strain>
    </source>
</reference>
<protein>
    <recommendedName>
        <fullName evidence="2">DUF6545 domain-containing protein</fullName>
    </recommendedName>
</protein>
<dbReference type="Proteomes" id="UP001501867">
    <property type="component" value="Unassembled WGS sequence"/>
</dbReference>
<keyword evidence="1" id="KW-0472">Membrane</keyword>
<dbReference type="EMBL" id="BAAABV010000024">
    <property type="protein sequence ID" value="GAA0314089.1"/>
    <property type="molecule type" value="Genomic_DNA"/>
</dbReference>
<feature type="domain" description="DUF6545" evidence="2">
    <location>
        <begin position="248"/>
        <end position="378"/>
    </location>
</feature>
<evidence type="ECO:0000256" key="1">
    <source>
        <dbReference type="SAM" id="Phobius"/>
    </source>
</evidence>
<organism evidence="3 4">
    <name type="scientific">Streptomyces polychromogenes</name>
    <dbReference type="NCBI Taxonomy" id="67342"/>
    <lineage>
        <taxon>Bacteria</taxon>
        <taxon>Bacillati</taxon>
        <taxon>Actinomycetota</taxon>
        <taxon>Actinomycetes</taxon>
        <taxon>Kitasatosporales</taxon>
        <taxon>Streptomycetaceae</taxon>
        <taxon>Streptomyces</taxon>
    </lineage>
</organism>
<feature type="transmembrane region" description="Helical" evidence="1">
    <location>
        <begin position="183"/>
        <end position="205"/>
    </location>
</feature>
<name>A0ABP3FBK9_9ACTN</name>
<dbReference type="Pfam" id="PF20182">
    <property type="entry name" value="DUF6545"/>
    <property type="match status" value="1"/>
</dbReference>
<feature type="transmembrane region" description="Helical" evidence="1">
    <location>
        <begin position="103"/>
        <end position="123"/>
    </location>
</feature>
<gene>
    <name evidence="3" type="ORF">GCM10010302_61540</name>
</gene>
<evidence type="ECO:0000313" key="3">
    <source>
        <dbReference type="EMBL" id="GAA0314089.1"/>
    </source>
</evidence>
<dbReference type="RefSeq" id="WP_344166436.1">
    <property type="nucleotide sequence ID" value="NZ_BAAABV010000024.1"/>
</dbReference>
<comment type="caution">
    <text evidence="3">The sequence shown here is derived from an EMBL/GenBank/DDBJ whole genome shotgun (WGS) entry which is preliminary data.</text>
</comment>
<dbReference type="InterPro" id="IPR046675">
    <property type="entry name" value="DUF6545"/>
</dbReference>
<proteinExistence type="predicted"/>
<feature type="transmembrane region" description="Helical" evidence="1">
    <location>
        <begin position="33"/>
        <end position="52"/>
    </location>
</feature>
<keyword evidence="1" id="KW-0812">Transmembrane</keyword>
<feature type="transmembrane region" description="Helical" evidence="1">
    <location>
        <begin position="225"/>
        <end position="248"/>
    </location>
</feature>
<keyword evidence="4" id="KW-1185">Reference proteome</keyword>
<evidence type="ECO:0000313" key="4">
    <source>
        <dbReference type="Proteomes" id="UP001501867"/>
    </source>
</evidence>
<keyword evidence="1" id="KW-1133">Transmembrane helix</keyword>